<feature type="domain" description="Large polyvalent protein-associated" evidence="1">
    <location>
        <begin position="72"/>
        <end position="140"/>
    </location>
</feature>
<gene>
    <name evidence="2" type="ORF">NCTC13773_00311</name>
</gene>
<reference evidence="2 3" key="1">
    <citation type="submission" date="2018-06" db="EMBL/GenBank/DDBJ databases">
        <authorList>
            <consortium name="Pathogen Informatics"/>
            <person name="Doyle S."/>
        </authorList>
    </citation>
    <scope>NUCLEOTIDE SEQUENCE [LARGE SCALE GENOMIC DNA]</scope>
    <source>
        <strain evidence="2 3">NCTC13773</strain>
    </source>
</reference>
<dbReference type="AlphaFoldDB" id="A0AA94M1F1"/>
<dbReference type="InterPro" id="IPR040789">
    <property type="entry name" value="LPD11"/>
</dbReference>
<accession>A0AA94M1F1</accession>
<sequence length="145" mass="17192">MITITNTKTRQRAQFPLPFTLSSLSKIGIDETFEGVMFIEGIDTFGYGLDGYLSFYELKDFLQSYINQQNPYHFNYMMLGRLQQDCDYFLGYGGRYEPQLWAGSVEGQIAEMKKLWQSFPEQEKPEWLTWEQILDYEKKMKNDEL</sequence>
<evidence type="ECO:0000259" key="1">
    <source>
        <dbReference type="Pfam" id="PF18824"/>
    </source>
</evidence>
<evidence type="ECO:0000313" key="2">
    <source>
        <dbReference type="EMBL" id="SQG78545.1"/>
    </source>
</evidence>
<protein>
    <recommendedName>
        <fullName evidence="1">Large polyvalent protein-associated domain-containing protein</fullName>
    </recommendedName>
</protein>
<organism evidence="2 3">
    <name type="scientific">Streptococcus gallolyticus</name>
    <dbReference type="NCBI Taxonomy" id="315405"/>
    <lineage>
        <taxon>Bacteria</taxon>
        <taxon>Bacillati</taxon>
        <taxon>Bacillota</taxon>
        <taxon>Bacilli</taxon>
        <taxon>Lactobacillales</taxon>
        <taxon>Streptococcaceae</taxon>
        <taxon>Streptococcus</taxon>
    </lineage>
</organism>
<evidence type="ECO:0000313" key="3">
    <source>
        <dbReference type="Proteomes" id="UP000249013"/>
    </source>
</evidence>
<dbReference type="Proteomes" id="UP000249013">
    <property type="component" value="Chromosome 1"/>
</dbReference>
<proteinExistence type="predicted"/>
<name>A0AA94M1F1_9STRE</name>
<dbReference type="EMBL" id="LS483409">
    <property type="protein sequence ID" value="SQG78545.1"/>
    <property type="molecule type" value="Genomic_DNA"/>
</dbReference>
<dbReference type="RefSeq" id="WP_077496074.1">
    <property type="nucleotide sequence ID" value="NZ_LS483409.1"/>
</dbReference>
<dbReference type="Pfam" id="PF18824">
    <property type="entry name" value="LPD11"/>
    <property type="match status" value="1"/>
</dbReference>